<dbReference type="Proteomes" id="UP000031056">
    <property type="component" value="Unassembled WGS sequence"/>
</dbReference>
<dbReference type="VEuPathDB" id="MicrosporidiaDB:M896_051170"/>
<name>A0A0B2UK47_9MICR</name>
<gene>
    <name evidence="1" type="ORF">M896_051170</name>
</gene>
<dbReference type="InParanoid" id="A0A0B2UK47"/>
<organism evidence="1 2">
    <name type="scientific">Ordospora colligata OC4</name>
    <dbReference type="NCBI Taxonomy" id="1354746"/>
    <lineage>
        <taxon>Eukaryota</taxon>
        <taxon>Fungi</taxon>
        <taxon>Fungi incertae sedis</taxon>
        <taxon>Microsporidia</taxon>
        <taxon>Ordosporidae</taxon>
        <taxon>Ordospora</taxon>
    </lineage>
</organism>
<dbReference type="HOGENOM" id="CLU_1835159_0_0_1"/>
<reference evidence="1 2" key="1">
    <citation type="journal article" date="2014" name="MBio">
        <title>The Ordospora colligata genome; evolution of extreme reduction in microsporidia and host-to-parasite horizontal gene transfer.</title>
        <authorList>
            <person name="Pombert J.-F."/>
            <person name="Haag K.L."/>
            <person name="Beidas S."/>
            <person name="Ebert D."/>
            <person name="Keeling P.J."/>
        </authorList>
    </citation>
    <scope>NUCLEOTIDE SEQUENCE [LARGE SCALE GENOMIC DNA]</scope>
    <source>
        <strain evidence="1 2">OC4</strain>
    </source>
</reference>
<keyword evidence="2" id="KW-1185">Reference proteome</keyword>
<dbReference type="OrthoDB" id="2191485at2759"/>
<comment type="caution">
    <text evidence="1">The sequence shown here is derived from an EMBL/GenBank/DDBJ whole genome shotgun (WGS) entry which is preliminary data.</text>
</comment>
<sequence>MCKKVDIIERGEAGCVDAVVHGCSCMHVVFERICESKRIEDMRFECMRGMHERSVKVFEAGRRIEFGYEFLVEYVLMCAGIIEYECKVDVFEEIDGACLLKGVLYAIDDEYKLGVNVQLNGNDVKVEVGEKVVYEMKE</sequence>
<dbReference type="EMBL" id="JOKQ01000005">
    <property type="protein sequence ID" value="KHN69708.1"/>
    <property type="molecule type" value="Genomic_DNA"/>
</dbReference>
<evidence type="ECO:0000313" key="2">
    <source>
        <dbReference type="Proteomes" id="UP000031056"/>
    </source>
</evidence>
<protein>
    <submittedName>
        <fullName evidence="1">Uncharacterized protein</fullName>
    </submittedName>
</protein>
<dbReference type="GeneID" id="26261770"/>
<accession>A0A0B2UK47</accession>
<evidence type="ECO:0000313" key="1">
    <source>
        <dbReference type="EMBL" id="KHN69708.1"/>
    </source>
</evidence>
<dbReference type="RefSeq" id="XP_014563750.1">
    <property type="nucleotide sequence ID" value="XM_014708264.1"/>
</dbReference>
<dbReference type="AlphaFoldDB" id="A0A0B2UK47"/>
<proteinExistence type="predicted"/>